<dbReference type="InterPro" id="IPR043131">
    <property type="entry name" value="BCAT-like_N"/>
</dbReference>
<comment type="subunit">
    <text evidence="3">Homodimer.</text>
</comment>
<dbReference type="PANTHER" id="PTHR42743:SF2">
    <property type="entry name" value="AMINODEOXYCHORISMATE LYASE"/>
    <property type="match status" value="1"/>
</dbReference>
<evidence type="ECO:0000256" key="10">
    <source>
        <dbReference type="NCBIfam" id="TIGR03461"/>
    </source>
</evidence>
<evidence type="ECO:0000313" key="14">
    <source>
        <dbReference type="Proteomes" id="UP001497493"/>
    </source>
</evidence>
<comment type="similarity">
    <text evidence="2 11">Belongs to the class-IV pyridoxal-phosphate-dependent aminotransferase family.</text>
</comment>
<keyword evidence="14" id="KW-1185">Reference proteome</keyword>
<dbReference type="Gene3D" id="3.20.10.10">
    <property type="entry name" value="D-amino Acid Aminotransferase, subunit A, domain 2"/>
    <property type="match status" value="1"/>
</dbReference>
<organism evidence="13 14">
    <name type="scientific">Candidatus Methylocalor cossyra</name>
    <dbReference type="NCBI Taxonomy" id="3108543"/>
    <lineage>
        <taxon>Bacteria</taxon>
        <taxon>Pseudomonadati</taxon>
        <taxon>Pseudomonadota</taxon>
        <taxon>Gammaproteobacteria</taxon>
        <taxon>Methylococcales</taxon>
        <taxon>Methylococcaceae</taxon>
        <taxon>Candidatus Methylocalor</taxon>
    </lineage>
</organism>
<dbReference type="NCBIfam" id="NF004761">
    <property type="entry name" value="PRK06092.1"/>
    <property type="match status" value="1"/>
</dbReference>
<dbReference type="Pfam" id="PF01063">
    <property type="entry name" value="Aminotran_4"/>
    <property type="match status" value="1"/>
</dbReference>
<dbReference type="PANTHER" id="PTHR42743">
    <property type="entry name" value="AMINO-ACID AMINOTRANSFERASE"/>
    <property type="match status" value="1"/>
</dbReference>
<evidence type="ECO:0000256" key="6">
    <source>
        <dbReference type="ARBA" id="ARBA00023239"/>
    </source>
</evidence>
<evidence type="ECO:0000256" key="7">
    <source>
        <dbReference type="ARBA" id="ARBA00035633"/>
    </source>
</evidence>
<dbReference type="EMBL" id="OZ026884">
    <property type="protein sequence ID" value="CAL1239627.1"/>
    <property type="molecule type" value="Genomic_DNA"/>
</dbReference>
<dbReference type="InterPro" id="IPR050571">
    <property type="entry name" value="Class-IV_PLP-Dep_Aminotrnsfr"/>
</dbReference>
<dbReference type="Gene3D" id="3.30.470.10">
    <property type="match status" value="1"/>
</dbReference>
<evidence type="ECO:0000256" key="2">
    <source>
        <dbReference type="ARBA" id="ARBA00009320"/>
    </source>
</evidence>
<evidence type="ECO:0000256" key="12">
    <source>
        <dbReference type="RuleBase" id="RU004516"/>
    </source>
</evidence>
<dbReference type="InterPro" id="IPR001544">
    <property type="entry name" value="Aminotrans_IV"/>
</dbReference>
<dbReference type="Proteomes" id="UP001497493">
    <property type="component" value="Chromosome"/>
</dbReference>
<dbReference type="SUPFAM" id="SSF56752">
    <property type="entry name" value="D-aminoacid aminotransferase-like PLP-dependent enzymes"/>
    <property type="match status" value="1"/>
</dbReference>
<gene>
    <name evidence="13" type="ORF">MECH1_V1_0851</name>
</gene>
<evidence type="ECO:0000256" key="5">
    <source>
        <dbReference type="ARBA" id="ARBA00022909"/>
    </source>
</evidence>
<name>A0ABM9NG82_9GAMM</name>
<evidence type="ECO:0000256" key="8">
    <source>
        <dbReference type="ARBA" id="ARBA00035676"/>
    </source>
</evidence>
<keyword evidence="4 12" id="KW-0663">Pyridoxal phosphate</keyword>
<comment type="pathway">
    <text evidence="7">Cofactor biosynthesis; tetrahydrofolate biosynthesis; 4-aminobenzoate from chorismate: step 2/2.</text>
</comment>
<protein>
    <recommendedName>
        <fullName evidence="8 10">Aminodeoxychorismate lyase</fullName>
        <ecNumber evidence="8 10">4.1.3.38</ecNumber>
    </recommendedName>
</protein>
<dbReference type="InterPro" id="IPR018300">
    <property type="entry name" value="Aminotrans_IV_CS"/>
</dbReference>
<accession>A0ABM9NG82</accession>
<dbReference type="NCBIfam" id="TIGR03461">
    <property type="entry name" value="pabC_Proteo"/>
    <property type="match status" value="1"/>
</dbReference>
<evidence type="ECO:0000256" key="4">
    <source>
        <dbReference type="ARBA" id="ARBA00022898"/>
    </source>
</evidence>
<evidence type="ECO:0000256" key="11">
    <source>
        <dbReference type="RuleBase" id="RU004106"/>
    </source>
</evidence>
<dbReference type="RefSeq" id="WP_348759170.1">
    <property type="nucleotide sequence ID" value="NZ_OZ026884.1"/>
</dbReference>
<keyword evidence="5" id="KW-0289">Folate biosynthesis</keyword>
<dbReference type="InterPro" id="IPR043132">
    <property type="entry name" value="BCAT-like_C"/>
</dbReference>
<dbReference type="GO" id="GO:0008696">
    <property type="term" value="F:4-amino-4-deoxychorismate lyase activity"/>
    <property type="evidence" value="ECO:0007669"/>
    <property type="project" value="UniProtKB-EC"/>
</dbReference>
<comment type="cofactor">
    <cofactor evidence="1 12">
        <name>pyridoxal 5'-phosphate</name>
        <dbReference type="ChEBI" id="CHEBI:597326"/>
    </cofactor>
</comment>
<evidence type="ECO:0000256" key="3">
    <source>
        <dbReference type="ARBA" id="ARBA00011738"/>
    </source>
</evidence>
<comment type="catalytic activity">
    <reaction evidence="9">
        <text>4-amino-4-deoxychorismate = 4-aminobenzoate + pyruvate + H(+)</text>
        <dbReference type="Rhea" id="RHEA:16201"/>
        <dbReference type="ChEBI" id="CHEBI:15361"/>
        <dbReference type="ChEBI" id="CHEBI:15378"/>
        <dbReference type="ChEBI" id="CHEBI:17836"/>
        <dbReference type="ChEBI" id="CHEBI:58406"/>
        <dbReference type="EC" id="4.1.3.38"/>
    </reaction>
</comment>
<dbReference type="InterPro" id="IPR017824">
    <property type="entry name" value="Aminodeoxychorismate_lyase_IV"/>
</dbReference>
<reference evidence="13 14" key="1">
    <citation type="submission" date="2024-04" db="EMBL/GenBank/DDBJ databases">
        <authorList>
            <person name="Cremers G."/>
        </authorList>
    </citation>
    <scope>NUCLEOTIDE SEQUENCE [LARGE SCALE GENOMIC DNA]</scope>
    <source>
        <strain evidence="13">MeCH1-AG</strain>
    </source>
</reference>
<dbReference type="InterPro" id="IPR036038">
    <property type="entry name" value="Aminotransferase-like"/>
</dbReference>
<proteinExistence type="inferred from homology"/>
<dbReference type="PROSITE" id="PS00770">
    <property type="entry name" value="AA_TRANSFER_CLASS_4"/>
    <property type="match status" value="1"/>
</dbReference>
<evidence type="ECO:0000256" key="1">
    <source>
        <dbReference type="ARBA" id="ARBA00001933"/>
    </source>
</evidence>
<dbReference type="CDD" id="cd01559">
    <property type="entry name" value="ADCL_like"/>
    <property type="match status" value="1"/>
</dbReference>
<dbReference type="EC" id="4.1.3.38" evidence="8 10"/>
<evidence type="ECO:0000313" key="13">
    <source>
        <dbReference type="EMBL" id="CAL1239627.1"/>
    </source>
</evidence>
<evidence type="ECO:0000256" key="9">
    <source>
        <dbReference type="ARBA" id="ARBA00049529"/>
    </source>
</evidence>
<sequence>MHTRALVNGDPTSRVEVWDRGFQYGDGVFTTLRVRSGIPLFLDHHLARLERDCRRLALPFPNTPGLIREVRSLCEIWPEGVLKVLLTRGGGGRGYRCPDRVQGTRVLSMHPVPDYPPTIYEHGVEVRFCHTRLGINPSLAGIKHLNRLEQVLARAEWSGTDIHEGLMLDVEGWVVEGTMTNLFLVLGETLHTPLLDRCGVAGVMRSLVLKAAAELGLPSQERRLRPEDLEAAEELFLTNSVIGIWPVRRLAAKTYRIGPVTREISRWVAKKIQEESVARYGA</sequence>
<keyword evidence="6 13" id="KW-0456">Lyase</keyword>